<keyword evidence="9" id="KW-1185">Reference proteome</keyword>
<evidence type="ECO:0000313" key="8">
    <source>
        <dbReference type="EMBL" id="ORY88676.1"/>
    </source>
</evidence>
<dbReference type="STRING" id="106004.A0A1Y2FX96"/>
<dbReference type="PRINTS" id="PR00420">
    <property type="entry name" value="RNGMNOXGNASE"/>
</dbReference>
<comment type="caution">
    <text evidence="8">The sequence shown here is derived from an EMBL/GenBank/DDBJ whole genome shotgun (WGS) entry which is preliminary data.</text>
</comment>
<dbReference type="Pfam" id="PF01494">
    <property type="entry name" value="FAD_binding_3"/>
    <property type="match status" value="1"/>
</dbReference>
<reference evidence="8 9" key="1">
    <citation type="submission" date="2016-07" db="EMBL/GenBank/DDBJ databases">
        <title>Pervasive Adenine N6-methylation of Active Genes in Fungi.</title>
        <authorList>
            <consortium name="DOE Joint Genome Institute"/>
            <person name="Mondo S.J."/>
            <person name="Dannebaum R.O."/>
            <person name="Kuo R.C."/>
            <person name="Labutti K."/>
            <person name="Haridas S."/>
            <person name="Kuo A."/>
            <person name="Salamov A."/>
            <person name="Ahrendt S.R."/>
            <person name="Lipzen A."/>
            <person name="Sullivan W."/>
            <person name="Andreopoulos W.B."/>
            <person name="Clum A."/>
            <person name="Lindquist E."/>
            <person name="Daum C."/>
            <person name="Ramamoorthy G.K."/>
            <person name="Gryganskyi A."/>
            <person name="Culley D."/>
            <person name="Magnuson J.K."/>
            <person name="James T.Y."/>
            <person name="O'Malley M.A."/>
            <person name="Stajich J.E."/>
            <person name="Spatafora J.W."/>
            <person name="Visel A."/>
            <person name="Grigoriev I.V."/>
        </authorList>
    </citation>
    <scope>NUCLEOTIDE SEQUENCE [LARGE SCALE GENOMIC DNA]</scope>
    <source>
        <strain evidence="8 9">62-1032</strain>
    </source>
</reference>
<dbReference type="InterPro" id="IPR050493">
    <property type="entry name" value="FAD-dep_Monooxygenase_BioMet"/>
</dbReference>
<proteinExistence type="inferred from homology"/>
<dbReference type="AlphaFoldDB" id="A0A1Y2FX96"/>
<gene>
    <name evidence="8" type="ORF">BCR35DRAFT_324226</name>
</gene>
<dbReference type="PANTHER" id="PTHR13789">
    <property type="entry name" value="MONOOXYGENASE"/>
    <property type="match status" value="1"/>
</dbReference>
<name>A0A1Y2FX96_9BASI</name>
<dbReference type="EMBL" id="MCGR01000009">
    <property type="protein sequence ID" value="ORY88676.1"/>
    <property type="molecule type" value="Genomic_DNA"/>
</dbReference>
<keyword evidence="4" id="KW-0560">Oxidoreductase</keyword>
<comment type="similarity">
    <text evidence="1">Belongs to the paxM FAD-dependent monooxygenase family.</text>
</comment>
<protein>
    <recommendedName>
        <fullName evidence="7">FAD-binding domain-containing protein</fullName>
    </recommendedName>
</protein>
<accession>A0A1Y2FX96</accession>
<evidence type="ECO:0000256" key="5">
    <source>
        <dbReference type="ARBA" id="ARBA00023033"/>
    </source>
</evidence>
<feature type="domain" description="FAD-binding" evidence="7">
    <location>
        <begin position="108"/>
        <end position="457"/>
    </location>
</feature>
<organism evidence="8 9">
    <name type="scientific">Leucosporidium creatinivorum</name>
    <dbReference type="NCBI Taxonomy" id="106004"/>
    <lineage>
        <taxon>Eukaryota</taxon>
        <taxon>Fungi</taxon>
        <taxon>Dikarya</taxon>
        <taxon>Basidiomycota</taxon>
        <taxon>Pucciniomycotina</taxon>
        <taxon>Microbotryomycetes</taxon>
        <taxon>Leucosporidiales</taxon>
        <taxon>Leucosporidium</taxon>
    </lineage>
</organism>
<evidence type="ECO:0000256" key="2">
    <source>
        <dbReference type="ARBA" id="ARBA00022630"/>
    </source>
</evidence>
<dbReference type="OrthoDB" id="9993796at2759"/>
<evidence type="ECO:0000256" key="6">
    <source>
        <dbReference type="SAM" id="MobiDB-lite"/>
    </source>
</evidence>
<feature type="compositionally biased region" description="Low complexity" evidence="6">
    <location>
        <begin position="34"/>
        <end position="50"/>
    </location>
</feature>
<evidence type="ECO:0000259" key="7">
    <source>
        <dbReference type="Pfam" id="PF01494"/>
    </source>
</evidence>
<dbReference type="Proteomes" id="UP000193467">
    <property type="component" value="Unassembled WGS sequence"/>
</dbReference>
<sequence>MGFFSGAKVHSTTTSRVVHSHRSPSAEGGGGLLTPSRSPSSSNSTSPTSSATLGGRCSPRLIKLPVDPLTPPPDRTFHLPTSSSDSYFTSDSTTFAFSHLRTSDHLRAVVIGTGFAGLSAAIALSRQSYSVTLLERSTGLSKHGDSITFGSNAARILDRWGVGREMWERSSGSAGWEILDQMGGRVWREDVAGFRAIYGAPLLQGSRPQFLGSLGVEARMLGVDIRYESEVVGYWDAEEEPAVVLRGGEVVKSDVIIIADGVHSTARELLAAHRGPPTPTQKSGYSIYRGAMKSNSVKADPVCAHLLDGNIRTWLGDDVHAAIYPLDRGRQIAFTITHRDPHSTSSLNYRDRKPIRDVLHIIKNWDPALVKAVGMFGTALHWDIMDETPAAEWISEGGKIVCVGDAVHALQPTSFQGGSQAIEDGATLAICLALAGGAPSSVGLALEVYEMMRRPRVVEAQKLGHEQQLLWHSYTRSPTSPSSLRPLAFSLYSHDAEAYALLHFERLAREVDPGFRVGRGVMEGVLRNVGLEREEPSPKPGVSTDGKQEEWVRTHAHFWTTT</sequence>
<dbReference type="GO" id="GO:0004497">
    <property type="term" value="F:monooxygenase activity"/>
    <property type="evidence" value="ECO:0007669"/>
    <property type="project" value="UniProtKB-KW"/>
</dbReference>
<dbReference type="Gene3D" id="3.50.50.60">
    <property type="entry name" value="FAD/NAD(P)-binding domain"/>
    <property type="match status" value="1"/>
</dbReference>
<keyword evidence="5" id="KW-0503">Monooxygenase</keyword>
<keyword evidence="2" id="KW-0285">Flavoprotein</keyword>
<dbReference type="InParanoid" id="A0A1Y2FX96"/>
<keyword evidence="3" id="KW-0274">FAD</keyword>
<evidence type="ECO:0000256" key="3">
    <source>
        <dbReference type="ARBA" id="ARBA00022827"/>
    </source>
</evidence>
<evidence type="ECO:0000256" key="1">
    <source>
        <dbReference type="ARBA" id="ARBA00007992"/>
    </source>
</evidence>
<dbReference type="InterPro" id="IPR002938">
    <property type="entry name" value="FAD-bd"/>
</dbReference>
<dbReference type="SUPFAM" id="SSF51905">
    <property type="entry name" value="FAD/NAD(P)-binding domain"/>
    <property type="match status" value="1"/>
</dbReference>
<dbReference type="PANTHER" id="PTHR13789:SF236">
    <property type="entry name" value="MONOOXYGENASE, PUTATIVE (AFU_ORTHOLOGUE AFUA_6G12060)-RELATED"/>
    <property type="match status" value="1"/>
</dbReference>
<feature type="region of interest" description="Disordered" evidence="6">
    <location>
        <begin position="1"/>
        <end position="73"/>
    </location>
</feature>
<evidence type="ECO:0000313" key="9">
    <source>
        <dbReference type="Proteomes" id="UP000193467"/>
    </source>
</evidence>
<evidence type="ECO:0000256" key="4">
    <source>
        <dbReference type="ARBA" id="ARBA00023002"/>
    </source>
</evidence>
<dbReference type="InterPro" id="IPR036188">
    <property type="entry name" value="FAD/NAD-bd_sf"/>
</dbReference>
<dbReference type="SUPFAM" id="SSF54373">
    <property type="entry name" value="FAD-linked reductases, C-terminal domain"/>
    <property type="match status" value="1"/>
</dbReference>
<dbReference type="GO" id="GO:0071949">
    <property type="term" value="F:FAD binding"/>
    <property type="evidence" value="ECO:0007669"/>
    <property type="project" value="InterPro"/>
</dbReference>